<evidence type="ECO:0000256" key="4">
    <source>
        <dbReference type="ARBA" id="ARBA00022692"/>
    </source>
</evidence>
<dbReference type="InterPro" id="IPR025713">
    <property type="entry name" value="MotB-like_N_dom"/>
</dbReference>
<comment type="subcellular location">
    <subcellularLocation>
        <location evidence="1">Cell membrane</location>
        <topology evidence="1">Single-pass membrane protein</topology>
    </subcellularLocation>
</comment>
<feature type="region of interest" description="Disordered" evidence="8">
    <location>
        <begin position="97"/>
        <end position="122"/>
    </location>
</feature>
<evidence type="ECO:0000256" key="8">
    <source>
        <dbReference type="SAM" id="MobiDB-lite"/>
    </source>
</evidence>
<sequence length="322" mass="34509">MQATKKGAEKHHEATIVKRGGGKHHDDEHGGAWKVAFADFCMALMALFLVLWLIAARDAQQAKAVVRDNTAAGLMEGSGGMPEVKNSPAGSLIERFQLPHSNGGSQGPATGNKSNTPEMRTRYESPSELAALAHQLEQMSADAGLASNLAAVITPDGLRVMLHDTDRQGMFVRGSPLPTERFAKLLRAMAPLFEKMENQMLIVGHTDSLQYTKAGPTSYSNWSLSVNRALAARSELLIGGMRSESILQLVGMADRAPIDAAHPDASANRRIELLILTGKQAAAIKTMFGTPAATDSLTEDVSTSRTDDAALKALRSQMVKKP</sequence>
<feature type="transmembrane region" description="Helical" evidence="9">
    <location>
        <begin position="35"/>
        <end position="55"/>
    </location>
</feature>
<evidence type="ECO:0000313" key="12">
    <source>
        <dbReference type="Proteomes" id="UP001204151"/>
    </source>
</evidence>
<name>A0ABT1ZR49_9BURK</name>
<evidence type="ECO:0000313" key="11">
    <source>
        <dbReference type="EMBL" id="MCS0582398.1"/>
    </source>
</evidence>
<dbReference type="RefSeq" id="WP_258816973.1">
    <property type="nucleotide sequence ID" value="NZ_JANUGW010000007.1"/>
</dbReference>
<evidence type="ECO:0000256" key="2">
    <source>
        <dbReference type="ARBA" id="ARBA00008914"/>
    </source>
</evidence>
<keyword evidence="5 9" id="KW-1133">Transmembrane helix</keyword>
<evidence type="ECO:0000256" key="6">
    <source>
        <dbReference type="ARBA" id="ARBA00023136"/>
    </source>
</evidence>
<evidence type="ECO:0000256" key="9">
    <source>
        <dbReference type="SAM" id="Phobius"/>
    </source>
</evidence>
<comment type="caution">
    <text evidence="11">The sequence shown here is derived from an EMBL/GenBank/DDBJ whole genome shotgun (WGS) entry which is preliminary data.</text>
</comment>
<dbReference type="InterPro" id="IPR036737">
    <property type="entry name" value="OmpA-like_sf"/>
</dbReference>
<keyword evidence="6 7" id="KW-0472">Membrane</keyword>
<dbReference type="PANTHER" id="PTHR30329">
    <property type="entry name" value="STATOR ELEMENT OF FLAGELLAR MOTOR COMPLEX"/>
    <property type="match status" value="1"/>
</dbReference>
<dbReference type="Pfam" id="PF13677">
    <property type="entry name" value="MotB_plug"/>
    <property type="match status" value="1"/>
</dbReference>
<keyword evidence="3" id="KW-1003">Cell membrane</keyword>
<feature type="compositionally biased region" description="Basic and acidic residues" evidence="8">
    <location>
        <begin position="1"/>
        <end position="16"/>
    </location>
</feature>
<dbReference type="Proteomes" id="UP001204151">
    <property type="component" value="Unassembled WGS sequence"/>
</dbReference>
<dbReference type="EMBL" id="JANUGW010000007">
    <property type="protein sequence ID" value="MCS0582398.1"/>
    <property type="molecule type" value="Genomic_DNA"/>
</dbReference>
<evidence type="ECO:0000256" key="7">
    <source>
        <dbReference type="PROSITE-ProRule" id="PRU00473"/>
    </source>
</evidence>
<feature type="compositionally biased region" description="Polar residues" evidence="8">
    <location>
        <begin position="99"/>
        <end position="118"/>
    </location>
</feature>
<dbReference type="Pfam" id="PF00691">
    <property type="entry name" value="OmpA"/>
    <property type="match status" value="1"/>
</dbReference>
<evidence type="ECO:0000256" key="3">
    <source>
        <dbReference type="ARBA" id="ARBA00022475"/>
    </source>
</evidence>
<gene>
    <name evidence="11" type="ORF">NX784_12425</name>
</gene>
<dbReference type="Gene3D" id="3.30.1330.60">
    <property type="entry name" value="OmpA-like domain"/>
    <property type="match status" value="1"/>
</dbReference>
<feature type="region of interest" description="Disordered" evidence="8">
    <location>
        <begin position="1"/>
        <end position="28"/>
    </location>
</feature>
<dbReference type="InterPro" id="IPR050330">
    <property type="entry name" value="Bact_OuterMem_StrucFunc"/>
</dbReference>
<dbReference type="PANTHER" id="PTHR30329:SF21">
    <property type="entry name" value="LIPOPROTEIN YIAD-RELATED"/>
    <property type="match status" value="1"/>
</dbReference>
<accession>A0ABT1ZR49</accession>
<comment type="similarity">
    <text evidence="2">Belongs to the MotB family.</text>
</comment>
<protein>
    <submittedName>
        <fullName evidence="11">OmpA family protein</fullName>
    </submittedName>
</protein>
<feature type="domain" description="OmpA-like" evidence="10">
    <location>
        <begin position="160"/>
        <end position="279"/>
    </location>
</feature>
<keyword evidence="4 9" id="KW-0812">Transmembrane</keyword>
<evidence type="ECO:0000259" key="10">
    <source>
        <dbReference type="PROSITE" id="PS51123"/>
    </source>
</evidence>
<reference evidence="11 12" key="1">
    <citation type="submission" date="2022-08" db="EMBL/GenBank/DDBJ databases">
        <title>Reclassification of Massilia species as members of the genera Telluria, Duganella, Pseudoduganella, Mokoshia gen. nov. and Zemynaea gen. nov. using orthogonal and non-orthogonal genome-based approaches.</title>
        <authorList>
            <person name="Bowman J.P."/>
        </authorList>
    </citation>
    <scope>NUCLEOTIDE SEQUENCE [LARGE SCALE GENOMIC DNA]</scope>
    <source>
        <strain evidence="11 12">JCM 31316</strain>
    </source>
</reference>
<dbReference type="PROSITE" id="PS51123">
    <property type="entry name" value="OMPA_2"/>
    <property type="match status" value="1"/>
</dbReference>
<organism evidence="11 12">
    <name type="scientific">Massilia pinisoli</name>
    <dbReference type="NCBI Taxonomy" id="1772194"/>
    <lineage>
        <taxon>Bacteria</taxon>
        <taxon>Pseudomonadati</taxon>
        <taxon>Pseudomonadota</taxon>
        <taxon>Betaproteobacteria</taxon>
        <taxon>Burkholderiales</taxon>
        <taxon>Oxalobacteraceae</taxon>
        <taxon>Telluria group</taxon>
        <taxon>Massilia</taxon>
    </lineage>
</organism>
<keyword evidence="12" id="KW-1185">Reference proteome</keyword>
<evidence type="ECO:0000256" key="5">
    <source>
        <dbReference type="ARBA" id="ARBA00022989"/>
    </source>
</evidence>
<proteinExistence type="inferred from homology"/>
<evidence type="ECO:0000256" key="1">
    <source>
        <dbReference type="ARBA" id="ARBA00004162"/>
    </source>
</evidence>
<dbReference type="SUPFAM" id="SSF103088">
    <property type="entry name" value="OmpA-like"/>
    <property type="match status" value="1"/>
</dbReference>
<dbReference type="InterPro" id="IPR006665">
    <property type="entry name" value="OmpA-like"/>
</dbReference>